<accession>A0ACC1AL67</accession>
<dbReference type="Proteomes" id="UP001164250">
    <property type="component" value="Chromosome 10"/>
</dbReference>
<proteinExistence type="predicted"/>
<gene>
    <name evidence="1" type="ORF">Patl1_07619</name>
</gene>
<evidence type="ECO:0000313" key="1">
    <source>
        <dbReference type="EMBL" id="KAJ0087456.1"/>
    </source>
</evidence>
<comment type="caution">
    <text evidence="1">The sequence shown here is derived from an EMBL/GenBank/DDBJ whole genome shotgun (WGS) entry which is preliminary data.</text>
</comment>
<protein>
    <submittedName>
        <fullName evidence="1">Uncharacterized protein</fullName>
    </submittedName>
</protein>
<organism evidence="1 2">
    <name type="scientific">Pistacia atlantica</name>
    <dbReference type="NCBI Taxonomy" id="434234"/>
    <lineage>
        <taxon>Eukaryota</taxon>
        <taxon>Viridiplantae</taxon>
        <taxon>Streptophyta</taxon>
        <taxon>Embryophyta</taxon>
        <taxon>Tracheophyta</taxon>
        <taxon>Spermatophyta</taxon>
        <taxon>Magnoliopsida</taxon>
        <taxon>eudicotyledons</taxon>
        <taxon>Gunneridae</taxon>
        <taxon>Pentapetalae</taxon>
        <taxon>rosids</taxon>
        <taxon>malvids</taxon>
        <taxon>Sapindales</taxon>
        <taxon>Anacardiaceae</taxon>
        <taxon>Pistacia</taxon>
    </lineage>
</organism>
<reference evidence="2" key="1">
    <citation type="journal article" date="2023" name="G3 (Bethesda)">
        <title>Genome assembly and association tests identify interacting loci associated with vigor, precocity, and sex in interspecific pistachio rootstocks.</title>
        <authorList>
            <person name="Palmer W."/>
            <person name="Jacygrad E."/>
            <person name="Sagayaradj S."/>
            <person name="Cavanaugh K."/>
            <person name="Han R."/>
            <person name="Bertier L."/>
            <person name="Beede B."/>
            <person name="Kafkas S."/>
            <person name="Golino D."/>
            <person name="Preece J."/>
            <person name="Michelmore R."/>
        </authorList>
    </citation>
    <scope>NUCLEOTIDE SEQUENCE [LARGE SCALE GENOMIC DNA]</scope>
</reference>
<dbReference type="EMBL" id="CM047906">
    <property type="protein sequence ID" value="KAJ0087456.1"/>
    <property type="molecule type" value="Genomic_DNA"/>
</dbReference>
<sequence>MTLSRCAAHPIYEEELVEFDCPTEQCSSSISGNNLIEFHQDFVTSEMDAAATKRSLVEYDGAETSGISEEPQPKRQKNSEFS</sequence>
<keyword evidence="2" id="KW-1185">Reference proteome</keyword>
<evidence type="ECO:0000313" key="2">
    <source>
        <dbReference type="Proteomes" id="UP001164250"/>
    </source>
</evidence>
<name>A0ACC1AL67_9ROSI</name>